<gene>
    <name evidence="2" type="ORF">SNEC2469_LOCUS25778</name>
</gene>
<keyword evidence="3" id="KW-1185">Reference proteome</keyword>
<dbReference type="AlphaFoldDB" id="A0A812ZZB5"/>
<organism evidence="2 3">
    <name type="scientific">Symbiodinium necroappetens</name>
    <dbReference type="NCBI Taxonomy" id="1628268"/>
    <lineage>
        <taxon>Eukaryota</taxon>
        <taxon>Sar</taxon>
        <taxon>Alveolata</taxon>
        <taxon>Dinophyceae</taxon>
        <taxon>Suessiales</taxon>
        <taxon>Symbiodiniaceae</taxon>
        <taxon>Symbiodinium</taxon>
    </lineage>
</organism>
<accession>A0A812ZZB5</accession>
<feature type="compositionally biased region" description="Low complexity" evidence="1">
    <location>
        <begin position="244"/>
        <end position="258"/>
    </location>
</feature>
<feature type="compositionally biased region" description="Polar residues" evidence="1">
    <location>
        <begin position="212"/>
        <end position="227"/>
    </location>
</feature>
<reference evidence="2" key="1">
    <citation type="submission" date="2021-02" db="EMBL/GenBank/DDBJ databases">
        <authorList>
            <person name="Dougan E. K."/>
            <person name="Rhodes N."/>
            <person name="Thang M."/>
            <person name="Chan C."/>
        </authorList>
    </citation>
    <scope>NUCLEOTIDE SEQUENCE</scope>
</reference>
<protein>
    <submittedName>
        <fullName evidence="2">Uncharacterized protein</fullName>
    </submittedName>
</protein>
<feature type="region of interest" description="Disordered" evidence="1">
    <location>
        <begin position="154"/>
        <end position="258"/>
    </location>
</feature>
<comment type="caution">
    <text evidence="2">The sequence shown here is derived from an EMBL/GenBank/DDBJ whole genome shotgun (WGS) entry which is preliminary data.</text>
</comment>
<sequence length="258" mass="28697">MMMIVVMMMSVRYLKRTPATCLSYPQLSEACLELMVLYAEDAKSRNTFLIDTLTQLLSCQPTMLPGNPPDDTLVQSWGLAAQAAYIRLVNDCQFCLEKMLARRNMFLDRLEDSKKENKEHALQMAVLMQTTTNSREVLDEYKRRYFWDSITHSFKPPSRRIGETGEASSSKPQPAAHSPPLPSPPPQPGLALPLRSGEPMPEVQEPMPSPRTPSEASPSPRPQQESLPSLPEEQHPPPADQSQDSPAPASVDPASPSE</sequence>
<dbReference type="EMBL" id="CAJNJA010051260">
    <property type="protein sequence ID" value="CAE7843513.1"/>
    <property type="molecule type" value="Genomic_DNA"/>
</dbReference>
<name>A0A812ZZB5_9DINO</name>
<proteinExistence type="predicted"/>
<dbReference type="OrthoDB" id="443974at2759"/>
<feature type="non-terminal residue" evidence="2">
    <location>
        <position position="258"/>
    </location>
</feature>
<evidence type="ECO:0000313" key="3">
    <source>
        <dbReference type="Proteomes" id="UP000601435"/>
    </source>
</evidence>
<evidence type="ECO:0000313" key="2">
    <source>
        <dbReference type="EMBL" id="CAE7843513.1"/>
    </source>
</evidence>
<feature type="compositionally biased region" description="Pro residues" evidence="1">
    <location>
        <begin position="177"/>
        <end position="188"/>
    </location>
</feature>
<dbReference type="Proteomes" id="UP000601435">
    <property type="component" value="Unassembled WGS sequence"/>
</dbReference>
<evidence type="ECO:0000256" key="1">
    <source>
        <dbReference type="SAM" id="MobiDB-lite"/>
    </source>
</evidence>